<feature type="compositionally biased region" description="Basic and acidic residues" evidence="2">
    <location>
        <begin position="911"/>
        <end position="934"/>
    </location>
</feature>
<dbReference type="Gene3D" id="1.25.40.20">
    <property type="entry name" value="Ankyrin repeat-containing domain"/>
    <property type="match status" value="1"/>
</dbReference>
<feature type="domain" description="Nephrocystin 3-like N-terminal" evidence="3">
    <location>
        <begin position="272"/>
        <end position="439"/>
    </location>
</feature>
<dbReference type="InterPro" id="IPR036770">
    <property type="entry name" value="Ankyrin_rpt-contain_sf"/>
</dbReference>
<sequence>MEALTALGLAANVVQFVDFASKIVSQAVKIYRAQGTQDENSEHLTLEKLTSSLQDYNKALKSSLRHQESGSFNLSVADKEILEICGQCEKLTRKLLNMLSQLRSSKTNVWTSFVDALKIVWSDDEVQKLRQTLDSYRQQIALLMMISVRDEIRRLQKRQANKDERLLSTVEQTRATVEGFFGQFAQQKLWQEEVTQAIHDDYERRRPDSDTGLLPAIDMQKDMTVKDIQQFNEGLLRWLRFTELDHRYEKIEQAHQETFEWIYREPRDDQWSDFTNWLKSDADPLYWITGKPAAGKSTLMKYIHSDPRTKQHLQQWAHGKRLITTAFYFWNSGTAIQMSEEGMTRTLLYETLRQEPKLSSLIFPHKLEEYLTFRRAWRRSITWDELKKALRLLAQRAGAEYKLFFLIDGLDECQGDHGKLITMIKELSSSNVKTCASSRPWNVFEDGFQQLPNLRLENLTSYDIEQFVSSRFQQSRGFTQLRALDPKYTNELIKSIIRKASGVFLWVSLVTDSLLEGLSDGERLEQLHARLEALPTDLESLFWSILTRLQGKHLGRASELIQIIRAALIPVDLLTLSYADEPNPEFSVTFPFGKISVEQANARAEFFRRGLNACCKGLIESKSQKSREIAFTEVGYLHRTVKDYFEREDIWANLIAATDDTFNPNLRLCTAYIINLKIRDQQIFVDDTSVAQFWAIVSYTIKYATRADPGCMKGHQPKLLDELERAATHLANLKDRNGQTWALDSNEISYVSLGAPDPHRTSFLHLAIQCQLTDYIRYTLSAEGAPRYDTVTLSRALIIAFAHGELFDFESADSMNRDFILYKGRDPDLIELLLTHGADPNVKIPNITIHPSSLAGSYTPWETFLSTWTGAGFQRLAKIFLEYGADPSLVGRNLPELYDFAKRMGRRSRRKEQMPKQPKAREQGSKGQKHEKLRWWNRLKRREESERTATEIIETRGGQGIGQR</sequence>
<dbReference type="AlphaFoldDB" id="A0A6A6XU71"/>
<organism evidence="5 6">
    <name type="scientific">Melanomma pulvis-pyrius CBS 109.77</name>
    <dbReference type="NCBI Taxonomy" id="1314802"/>
    <lineage>
        <taxon>Eukaryota</taxon>
        <taxon>Fungi</taxon>
        <taxon>Dikarya</taxon>
        <taxon>Ascomycota</taxon>
        <taxon>Pezizomycotina</taxon>
        <taxon>Dothideomycetes</taxon>
        <taxon>Pleosporomycetidae</taxon>
        <taxon>Pleosporales</taxon>
        <taxon>Melanommataceae</taxon>
        <taxon>Melanomma</taxon>
    </lineage>
</organism>
<dbReference type="InterPro" id="IPR027417">
    <property type="entry name" value="P-loop_NTPase"/>
</dbReference>
<dbReference type="SUPFAM" id="SSF48403">
    <property type="entry name" value="Ankyrin repeat"/>
    <property type="match status" value="1"/>
</dbReference>
<dbReference type="Proteomes" id="UP000799757">
    <property type="component" value="Unassembled WGS sequence"/>
</dbReference>
<evidence type="ECO:0000256" key="2">
    <source>
        <dbReference type="SAM" id="MobiDB-lite"/>
    </source>
</evidence>
<evidence type="ECO:0000313" key="6">
    <source>
        <dbReference type="Proteomes" id="UP000799757"/>
    </source>
</evidence>
<feature type="region of interest" description="Disordered" evidence="2">
    <location>
        <begin position="904"/>
        <end position="964"/>
    </location>
</feature>
<evidence type="ECO:0000259" key="4">
    <source>
        <dbReference type="Pfam" id="PF25053"/>
    </source>
</evidence>
<reference evidence="5" key="1">
    <citation type="journal article" date="2020" name="Stud. Mycol.">
        <title>101 Dothideomycetes genomes: a test case for predicting lifestyles and emergence of pathogens.</title>
        <authorList>
            <person name="Haridas S."/>
            <person name="Albert R."/>
            <person name="Binder M."/>
            <person name="Bloem J."/>
            <person name="Labutti K."/>
            <person name="Salamov A."/>
            <person name="Andreopoulos B."/>
            <person name="Baker S."/>
            <person name="Barry K."/>
            <person name="Bills G."/>
            <person name="Bluhm B."/>
            <person name="Cannon C."/>
            <person name="Castanera R."/>
            <person name="Culley D."/>
            <person name="Daum C."/>
            <person name="Ezra D."/>
            <person name="Gonzalez J."/>
            <person name="Henrissat B."/>
            <person name="Kuo A."/>
            <person name="Liang C."/>
            <person name="Lipzen A."/>
            <person name="Lutzoni F."/>
            <person name="Magnuson J."/>
            <person name="Mondo S."/>
            <person name="Nolan M."/>
            <person name="Ohm R."/>
            <person name="Pangilinan J."/>
            <person name="Park H.-J."/>
            <person name="Ramirez L."/>
            <person name="Alfaro M."/>
            <person name="Sun H."/>
            <person name="Tritt A."/>
            <person name="Yoshinaga Y."/>
            <person name="Zwiers L.-H."/>
            <person name="Turgeon B."/>
            <person name="Goodwin S."/>
            <person name="Spatafora J."/>
            <person name="Crous P."/>
            <person name="Grigoriev I."/>
        </authorList>
    </citation>
    <scope>NUCLEOTIDE SEQUENCE</scope>
    <source>
        <strain evidence="5">CBS 109.77</strain>
    </source>
</reference>
<feature type="domain" description="DUF7791" evidence="4">
    <location>
        <begin position="554"/>
        <end position="681"/>
    </location>
</feature>
<evidence type="ECO:0000259" key="3">
    <source>
        <dbReference type="Pfam" id="PF24883"/>
    </source>
</evidence>
<keyword evidence="6" id="KW-1185">Reference proteome</keyword>
<gene>
    <name evidence="5" type="ORF">K505DRAFT_293464</name>
</gene>
<proteinExistence type="predicted"/>
<evidence type="ECO:0000313" key="5">
    <source>
        <dbReference type="EMBL" id="KAF2800000.1"/>
    </source>
</evidence>
<dbReference type="EMBL" id="MU001754">
    <property type="protein sequence ID" value="KAF2800000.1"/>
    <property type="molecule type" value="Genomic_DNA"/>
</dbReference>
<dbReference type="InterPro" id="IPR056884">
    <property type="entry name" value="NPHP3-like_N"/>
</dbReference>
<dbReference type="Gene3D" id="3.40.50.300">
    <property type="entry name" value="P-loop containing nucleotide triphosphate hydrolases"/>
    <property type="match status" value="1"/>
</dbReference>
<dbReference type="Pfam" id="PF25053">
    <property type="entry name" value="DUF7791"/>
    <property type="match status" value="1"/>
</dbReference>
<dbReference type="InterPro" id="IPR056693">
    <property type="entry name" value="DUF7791"/>
</dbReference>
<accession>A0A6A6XU71</accession>
<dbReference type="OrthoDB" id="443402at2759"/>
<dbReference type="Pfam" id="PF24883">
    <property type="entry name" value="NPHP3_N"/>
    <property type="match status" value="1"/>
</dbReference>
<protein>
    <submittedName>
        <fullName evidence="5">Uncharacterized protein</fullName>
    </submittedName>
</protein>
<keyword evidence="1" id="KW-0677">Repeat</keyword>
<dbReference type="PANTHER" id="PTHR10039">
    <property type="entry name" value="AMELOGENIN"/>
    <property type="match status" value="1"/>
</dbReference>
<evidence type="ECO:0000256" key="1">
    <source>
        <dbReference type="ARBA" id="ARBA00022737"/>
    </source>
</evidence>
<dbReference type="PANTHER" id="PTHR10039:SF5">
    <property type="entry name" value="NACHT DOMAIN-CONTAINING PROTEIN"/>
    <property type="match status" value="1"/>
</dbReference>
<name>A0A6A6XU71_9PLEO</name>
<dbReference type="SUPFAM" id="SSF52540">
    <property type="entry name" value="P-loop containing nucleoside triphosphate hydrolases"/>
    <property type="match status" value="1"/>
</dbReference>